<sequence length="169" mass="19048">MNEILRLFAPLVGKMAWGIHQTHGSCFLIEFGEPRLKSLGPLQVGTNASVEQIHRTRRRHAVLYGQWTLLIQDCAWKLQAWESVVNDSAPANDMRAPFEDLTGQFLESVRYDEADCSCIFEFDLGARLITTPGSDFNPDWVQWTLNTFEGHYTSLLNNGVISFKAGDVA</sequence>
<protein>
    <submittedName>
        <fullName evidence="1">Uncharacterized protein</fullName>
    </submittedName>
</protein>
<dbReference type="EMBL" id="FNYE01000030">
    <property type="protein sequence ID" value="SEK01650.1"/>
    <property type="molecule type" value="Genomic_DNA"/>
</dbReference>
<reference evidence="2" key="1">
    <citation type="submission" date="2016-10" db="EMBL/GenBank/DDBJ databases">
        <authorList>
            <person name="Varghese N."/>
            <person name="Submissions S."/>
        </authorList>
    </citation>
    <scope>NUCLEOTIDE SEQUENCE [LARGE SCALE GENOMIC DNA]</scope>
    <source>
        <strain evidence="2">LMG 26031</strain>
    </source>
</reference>
<dbReference type="Proteomes" id="UP000198866">
    <property type="component" value="Unassembled WGS sequence"/>
</dbReference>
<evidence type="ECO:0000313" key="2">
    <source>
        <dbReference type="Proteomes" id="UP000198866"/>
    </source>
</evidence>
<keyword evidence="2" id="KW-1185">Reference proteome</keyword>
<accession>A0A1H7DQT3</accession>
<dbReference type="AlphaFoldDB" id="A0A1H7DQT3"/>
<evidence type="ECO:0000313" key="1">
    <source>
        <dbReference type="EMBL" id="SEK01650.1"/>
    </source>
</evidence>
<name>A0A1H7DQT3_9BURK</name>
<organism evidence="1 2">
    <name type="scientific">Paraburkholderia diazotrophica</name>
    <dbReference type="NCBI Taxonomy" id="667676"/>
    <lineage>
        <taxon>Bacteria</taxon>
        <taxon>Pseudomonadati</taxon>
        <taxon>Pseudomonadota</taxon>
        <taxon>Betaproteobacteria</taxon>
        <taxon>Burkholderiales</taxon>
        <taxon>Burkholderiaceae</taxon>
        <taxon>Paraburkholderia</taxon>
    </lineage>
</organism>
<gene>
    <name evidence="1" type="ORF">SAMN05192539_103082</name>
</gene>
<proteinExistence type="predicted"/>